<evidence type="ECO:0000313" key="3">
    <source>
        <dbReference type="Proteomes" id="UP000028870"/>
    </source>
</evidence>
<dbReference type="eggNOG" id="COG1020">
    <property type="taxonomic scope" value="Bacteria"/>
</dbReference>
<feature type="region of interest" description="Disordered" evidence="1">
    <location>
        <begin position="199"/>
        <end position="219"/>
    </location>
</feature>
<organism evidence="2 3">
    <name type="scientific">Mycolicibacterium cosmeticum</name>
    <dbReference type="NCBI Taxonomy" id="258533"/>
    <lineage>
        <taxon>Bacteria</taxon>
        <taxon>Bacillati</taxon>
        <taxon>Actinomycetota</taxon>
        <taxon>Actinomycetes</taxon>
        <taxon>Mycobacteriales</taxon>
        <taxon>Mycobacteriaceae</taxon>
        <taxon>Mycolicibacterium</taxon>
    </lineage>
</organism>
<keyword evidence="2" id="KW-0436">Ligase</keyword>
<reference evidence="2" key="2">
    <citation type="submission" date="2014-03" db="EMBL/GenBank/DDBJ databases">
        <authorList>
            <person name="Urmite Genomes"/>
        </authorList>
    </citation>
    <scope>NUCLEOTIDE SEQUENCE</scope>
    <source>
        <strain evidence="2">DSM 44829</strain>
    </source>
</reference>
<keyword evidence="3" id="KW-1185">Reference proteome</keyword>
<reference evidence="2" key="1">
    <citation type="submission" date="2014-03" db="EMBL/GenBank/DDBJ databases">
        <title>Draft Genome Sequence of Mycobacterium cosmeticum DSM 44829.</title>
        <authorList>
            <person name="Croce O."/>
            <person name="Robert C."/>
            <person name="Raoult D."/>
            <person name="Drancourt M."/>
        </authorList>
    </citation>
    <scope>NUCLEOTIDE SEQUENCE [LARGE SCALE GENOMIC DNA]</scope>
    <source>
        <strain evidence="2">DSM 44829</strain>
    </source>
</reference>
<dbReference type="OrthoDB" id="8183309at2"/>
<accession>W9B189</accession>
<feature type="compositionally biased region" description="Low complexity" evidence="1">
    <location>
        <begin position="201"/>
        <end position="215"/>
    </location>
</feature>
<dbReference type="Proteomes" id="UP000028870">
    <property type="component" value="Unassembled WGS sequence"/>
</dbReference>
<dbReference type="STRING" id="258533.BN977_03405"/>
<dbReference type="AlphaFoldDB" id="W9B189"/>
<evidence type="ECO:0000256" key="1">
    <source>
        <dbReference type="SAM" id="MobiDB-lite"/>
    </source>
</evidence>
<dbReference type="EMBL" id="CCBB010000002">
    <property type="protein sequence ID" value="CDO08586.1"/>
    <property type="molecule type" value="Genomic_DNA"/>
</dbReference>
<proteinExistence type="predicted"/>
<protein>
    <submittedName>
        <fullName evidence="2">Fatty acyl-AMP ligase FadD28 and polyketide synthase</fullName>
    </submittedName>
</protein>
<dbReference type="RefSeq" id="WP_051561595.1">
    <property type="nucleotide sequence ID" value="NZ_CCBB010000002.1"/>
</dbReference>
<evidence type="ECO:0000313" key="2">
    <source>
        <dbReference type="EMBL" id="CDO08586.1"/>
    </source>
</evidence>
<name>W9B189_MYCCO</name>
<gene>
    <name evidence="2" type="ORF">BN977_03405</name>
</gene>
<sequence length="449" mass="48525">MDNRLALFDEGMVRSLNATGRMQAIQCVWVYERPIDMDGVRRFHRNFGYGMAGRRIERSPLPFARYRWVATPGPASPLEIADTPIPREQLNDWIDFRSQIHVDAEDGPGWHIAVQPLDDGATAICVVGTHCLGDGVGAALAVWAAVIGNKIEIGYPPPFARSTGRAILADLRETVRELPQAGRAAAKLVKLVRAGAKEAKNGGTNTTGTKPAKPKFVGPDEPVVMPWTSVWIEPELWDERARALGGNTYALLAGIAARLGERTGRTGPDGEVTLLIAMADRGDKDFRANAMSLTSVKVDPTPVTKDLTPARAAVREAIKNTKETPNPLLDVLPLVPLLPRKAVRLLADSIVGADDLPVTCSNVGMMPEELTMVDGTPADFTVFRGVDQGLTRRFLEHAGGQLVVVSVLVGGKINIGVEAYQPGAENSKARLRELVAETLAEFELTGEIR</sequence>
<comment type="caution">
    <text evidence="2">The sequence shown here is derived from an EMBL/GenBank/DDBJ whole genome shotgun (WGS) entry which is preliminary data.</text>
</comment>
<dbReference type="GO" id="GO:0016874">
    <property type="term" value="F:ligase activity"/>
    <property type="evidence" value="ECO:0007669"/>
    <property type="project" value="UniProtKB-KW"/>
</dbReference>